<dbReference type="SMART" id="SM00448">
    <property type="entry name" value="REC"/>
    <property type="match status" value="1"/>
</dbReference>
<gene>
    <name evidence="4" type="ORF">OV079_27540</name>
</gene>
<dbReference type="PANTHER" id="PTHR44591">
    <property type="entry name" value="STRESS RESPONSE REGULATOR PROTEIN 1"/>
    <property type="match status" value="1"/>
</dbReference>
<keyword evidence="5" id="KW-1185">Reference proteome</keyword>
<dbReference type="Proteomes" id="UP001150924">
    <property type="component" value="Unassembled WGS sequence"/>
</dbReference>
<keyword evidence="1 2" id="KW-0597">Phosphoprotein</keyword>
<evidence type="ECO:0000259" key="3">
    <source>
        <dbReference type="PROSITE" id="PS50110"/>
    </source>
</evidence>
<dbReference type="EMBL" id="JAPNKE010000002">
    <property type="protein sequence ID" value="MCY1009254.1"/>
    <property type="molecule type" value="Genomic_DNA"/>
</dbReference>
<dbReference type="Pfam" id="PF00072">
    <property type="entry name" value="Response_reg"/>
    <property type="match status" value="1"/>
</dbReference>
<evidence type="ECO:0000313" key="4">
    <source>
        <dbReference type="EMBL" id="MCY1009254.1"/>
    </source>
</evidence>
<name>A0A9X3J036_9BACT</name>
<dbReference type="PROSITE" id="PS50110">
    <property type="entry name" value="RESPONSE_REGULATORY"/>
    <property type="match status" value="1"/>
</dbReference>
<dbReference type="PANTHER" id="PTHR44591:SF3">
    <property type="entry name" value="RESPONSE REGULATORY DOMAIN-CONTAINING PROTEIN"/>
    <property type="match status" value="1"/>
</dbReference>
<protein>
    <submittedName>
        <fullName evidence="4">Response regulator</fullName>
    </submittedName>
</protein>
<dbReference type="AlphaFoldDB" id="A0A9X3J036"/>
<dbReference type="CDD" id="cd00156">
    <property type="entry name" value="REC"/>
    <property type="match status" value="1"/>
</dbReference>
<comment type="caution">
    <text evidence="4">The sequence shown here is derived from an EMBL/GenBank/DDBJ whole genome shotgun (WGS) entry which is preliminary data.</text>
</comment>
<proteinExistence type="predicted"/>
<dbReference type="SUPFAM" id="SSF52172">
    <property type="entry name" value="CheY-like"/>
    <property type="match status" value="1"/>
</dbReference>
<dbReference type="InterPro" id="IPR050595">
    <property type="entry name" value="Bact_response_regulator"/>
</dbReference>
<accession>A0A9X3J036</accession>
<sequence length="134" mass="14328">MTHVVPAEQASSSVTLGPPVSVLVVDDDAKTAGVLAKLLHIDGFRAEVLVDVAEAIDRLARGPLPDFLVFDVSLTHDDIAAVQRIRARYPSLAIILVTAHPQQVEALARGSVADRRIVTKPIHYPALVSLLRAA</sequence>
<dbReference type="GO" id="GO:0000160">
    <property type="term" value="P:phosphorelay signal transduction system"/>
    <property type="evidence" value="ECO:0007669"/>
    <property type="project" value="InterPro"/>
</dbReference>
<evidence type="ECO:0000256" key="2">
    <source>
        <dbReference type="PROSITE-ProRule" id="PRU00169"/>
    </source>
</evidence>
<reference evidence="4" key="1">
    <citation type="submission" date="2022-11" db="EMBL/GenBank/DDBJ databases">
        <title>Minimal conservation of predation-associated metabolite biosynthetic gene clusters underscores biosynthetic potential of Myxococcota including descriptions for ten novel species: Archangium lansinium sp. nov., Myxococcus landrumus sp. nov., Nannocystis bai.</title>
        <authorList>
            <person name="Ahearne A."/>
            <person name="Stevens C."/>
            <person name="Phillips K."/>
        </authorList>
    </citation>
    <scope>NUCLEOTIDE SEQUENCE</scope>
    <source>
        <strain evidence="4">Na p29</strain>
    </source>
</reference>
<dbReference type="Gene3D" id="3.40.50.2300">
    <property type="match status" value="1"/>
</dbReference>
<dbReference type="InterPro" id="IPR001789">
    <property type="entry name" value="Sig_transdc_resp-reg_receiver"/>
</dbReference>
<dbReference type="InterPro" id="IPR011006">
    <property type="entry name" value="CheY-like_superfamily"/>
</dbReference>
<feature type="domain" description="Response regulatory" evidence="3">
    <location>
        <begin position="21"/>
        <end position="134"/>
    </location>
</feature>
<evidence type="ECO:0000313" key="5">
    <source>
        <dbReference type="Proteomes" id="UP001150924"/>
    </source>
</evidence>
<evidence type="ECO:0000256" key="1">
    <source>
        <dbReference type="ARBA" id="ARBA00022553"/>
    </source>
</evidence>
<dbReference type="RefSeq" id="WP_267771914.1">
    <property type="nucleotide sequence ID" value="NZ_JAPNKE010000002.1"/>
</dbReference>
<organism evidence="4 5">
    <name type="scientific">Nannocystis pusilla</name>
    <dbReference type="NCBI Taxonomy" id="889268"/>
    <lineage>
        <taxon>Bacteria</taxon>
        <taxon>Pseudomonadati</taxon>
        <taxon>Myxococcota</taxon>
        <taxon>Polyangia</taxon>
        <taxon>Nannocystales</taxon>
        <taxon>Nannocystaceae</taxon>
        <taxon>Nannocystis</taxon>
    </lineage>
</organism>
<feature type="modified residue" description="4-aspartylphosphate" evidence="2">
    <location>
        <position position="71"/>
    </location>
</feature>